<dbReference type="SUPFAM" id="SSF52317">
    <property type="entry name" value="Class I glutamine amidotransferase-like"/>
    <property type="match status" value="1"/>
</dbReference>
<dbReference type="Proteomes" id="UP000243719">
    <property type="component" value="Unassembled WGS sequence"/>
</dbReference>
<accession>A0A1H2PMH2</accession>
<keyword evidence="3" id="KW-0645">Protease</keyword>
<evidence type="ECO:0000259" key="2">
    <source>
        <dbReference type="Pfam" id="PF01965"/>
    </source>
</evidence>
<dbReference type="PANTHER" id="PTHR42733">
    <property type="entry name" value="DJ-1 PROTEIN"/>
    <property type="match status" value="1"/>
</dbReference>
<protein>
    <submittedName>
        <fullName evidence="3">Protease I</fullName>
    </submittedName>
</protein>
<sequence>MANNLNGVRVAILATDGFEQAELESPKEALEQAGATVDIVSDKTDTVQGYEHIDKGRAVRVDKSFEQAQADDYDAVVLPGGVINGDAIRMLPRAQAFVKSANDANKPIAVICHGGWLPITAGIVSGKTLTSWPSLQDDLRNAGATWVDEEVHQDGNLISSRKPDDLPAFNRTLIAALQGRARKTA</sequence>
<dbReference type="RefSeq" id="WP_091906399.1">
    <property type="nucleotide sequence ID" value="NZ_FNLO01000003.1"/>
</dbReference>
<dbReference type="InterPro" id="IPR029062">
    <property type="entry name" value="Class_I_gatase-like"/>
</dbReference>
<comment type="similarity">
    <text evidence="1">Belongs to the peptidase C56 family.</text>
</comment>
<dbReference type="Gene3D" id="3.40.50.880">
    <property type="match status" value="1"/>
</dbReference>
<evidence type="ECO:0000313" key="4">
    <source>
        <dbReference type="Proteomes" id="UP000243719"/>
    </source>
</evidence>
<dbReference type="Pfam" id="PF01965">
    <property type="entry name" value="DJ-1_PfpI"/>
    <property type="match status" value="1"/>
</dbReference>
<proteinExistence type="inferred from homology"/>
<dbReference type="InterPro" id="IPR006286">
    <property type="entry name" value="C56_PfpI-like"/>
</dbReference>
<dbReference type="CDD" id="cd03134">
    <property type="entry name" value="GATase1_PfpI_like"/>
    <property type="match status" value="1"/>
</dbReference>
<reference evidence="4" key="1">
    <citation type="submission" date="2016-09" db="EMBL/GenBank/DDBJ databases">
        <authorList>
            <person name="Varghese N."/>
            <person name="Submissions S."/>
        </authorList>
    </citation>
    <scope>NUCLEOTIDE SEQUENCE [LARGE SCALE GENOMIC DNA]</scope>
    <source>
        <strain evidence="4">JS23</strain>
    </source>
</reference>
<feature type="domain" description="DJ-1/PfpI" evidence="2">
    <location>
        <begin position="9"/>
        <end position="175"/>
    </location>
</feature>
<keyword evidence="4" id="KW-1185">Reference proteome</keyword>
<dbReference type="AlphaFoldDB" id="A0A1H2PMH2"/>
<dbReference type="OrthoDB" id="9792284at2"/>
<dbReference type="GO" id="GO:0008233">
    <property type="term" value="F:peptidase activity"/>
    <property type="evidence" value="ECO:0007669"/>
    <property type="project" value="UniProtKB-KW"/>
</dbReference>
<dbReference type="STRING" id="1770053.SAMN05216551_103228"/>
<dbReference type="NCBIfam" id="TIGR01382">
    <property type="entry name" value="PfpI"/>
    <property type="match status" value="1"/>
</dbReference>
<dbReference type="PROSITE" id="PS51276">
    <property type="entry name" value="PEPTIDASE_C56_PFPI"/>
    <property type="match status" value="1"/>
</dbReference>
<evidence type="ECO:0000313" key="3">
    <source>
        <dbReference type="EMBL" id="SDV47702.1"/>
    </source>
</evidence>
<dbReference type="InterPro" id="IPR002818">
    <property type="entry name" value="DJ-1/PfpI"/>
</dbReference>
<name>A0A1H2PMH2_9BURK</name>
<dbReference type="GO" id="GO:0006508">
    <property type="term" value="P:proteolysis"/>
    <property type="evidence" value="ECO:0007669"/>
    <property type="project" value="UniProtKB-KW"/>
</dbReference>
<organism evidence="3 4">
    <name type="scientific">Chitinasiproducens palmae</name>
    <dbReference type="NCBI Taxonomy" id="1770053"/>
    <lineage>
        <taxon>Bacteria</taxon>
        <taxon>Pseudomonadati</taxon>
        <taxon>Pseudomonadota</taxon>
        <taxon>Betaproteobacteria</taxon>
        <taxon>Burkholderiales</taxon>
        <taxon>Burkholderiaceae</taxon>
        <taxon>Chitinasiproducens</taxon>
    </lineage>
</organism>
<dbReference type="EMBL" id="FNLO01000003">
    <property type="protein sequence ID" value="SDV47702.1"/>
    <property type="molecule type" value="Genomic_DNA"/>
</dbReference>
<keyword evidence="3" id="KW-0378">Hydrolase</keyword>
<gene>
    <name evidence="3" type="ORF">SAMN05216551_103228</name>
</gene>
<evidence type="ECO:0000256" key="1">
    <source>
        <dbReference type="ARBA" id="ARBA00008542"/>
    </source>
</evidence>
<dbReference type="PANTHER" id="PTHR42733:SF12">
    <property type="entry name" value="PROTEINASE"/>
    <property type="match status" value="1"/>
</dbReference>